<dbReference type="Gene3D" id="3.30.230.10">
    <property type="match status" value="1"/>
</dbReference>
<dbReference type="GO" id="GO:0006298">
    <property type="term" value="P:mismatch repair"/>
    <property type="evidence" value="ECO:0007669"/>
    <property type="project" value="InterPro"/>
</dbReference>
<dbReference type="GO" id="GO:0140664">
    <property type="term" value="F:ATP-dependent DNA damage sensor activity"/>
    <property type="evidence" value="ECO:0007669"/>
    <property type="project" value="InterPro"/>
</dbReference>
<dbReference type="SUPFAM" id="SSF55874">
    <property type="entry name" value="ATPase domain of HSP90 chaperone/DNA topoisomerase II/histidine kinase"/>
    <property type="match status" value="1"/>
</dbReference>
<dbReference type="InterPro" id="IPR037198">
    <property type="entry name" value="MutL_C_sf"/>
</dbReference>
<dbReference type="AlphaFoldDB" id="A0A3B0RNL3"/>
<dbReference type="SMART" id="SM01340">
    <property type="entry name" value="DNA_mis_repair"/>
    <property type="match status" value="1"/>
</dbReference>
<dbReference type="PROSITE" id="PS00058">
    <property type="entry name" value="DNA_MISMATCH_REPAIR_1"/>
    <property type="match status" value="1"/>
</dbReference>
<comment type="similarity">
    <text evidence="1">Belongs to the DNA mismatch repair MutL/HexB family.</text>
</comment>
<organism evidence="6">
    <name type="scientific">hydrothermal vent metagenome</name>
    <dbReference type="NCBI Taxonomy" id="652676"/>
    <lineage>
        <taxon>unclassified sequences</taxon>
        <taxon>metagenomes</taxon>
        <taxon>ecological metagenomes</taxon>
    </lineage>
</organism>
<dbReference type="CDD" id="cd00782">
    <property type="entry name" value="MutL_Trans"/>
    <property type="match status" value="1"/>
</dbReference>
<dbReference type="InterPro" id="IPR036890">
    <property type="entry name" value="HATPase_C_sf"/>
</dbReference>
<evidence type="ECO:0000256" key="3">
    <source>
        <dbReference type="ARBA" id="ARBA00023204"/>
    </source>
</evidence>
<dbReference type="InterPro" id="IPR014790">
    <property type="entry name" value="MutL_C"/>
</dbReference>
<dbReference type="GO" id="GO:0032300">
    <property type="term" value="C:mismatch repair complex"/>
    <property type="evidence" value="ECO:0007669"/>
    <property type="project" value="InterPro"/>
</dbReference>
<dbReference type="PANTHER" id="PTHR10073:SF12">
    <property type="entry name" value="DNA MISMATCH REPAIR PROTEIN MLH1"/>
    <property type="match status" value="1"/>
</dbReference>
<dbReference type="Pfam" id="PF13589">
    <property type="entry name" value="HATPase_c_3"/>
    <property type="match status" value="1"/>
</dbReference>
<dbReference type="SMART" id="SM00853">
    <property type="entry name" value="MutL_C"/>
    <property type="match status" value="1"/>
</dbReference>
<keyword evidence="2" id="KW-0227">DNA damage</keyword>
<name>A0A3B0RNL3_9ZZZZ</name>
<reference evidence="6" key="1">
    <citation type="submission" date="2018-06" db="EMBL/GenBank/DDBJ databases">
        <authorList>
            <person name="Zhirakovskaya E."/>
        </authorList>
    </citation>
    <scope>NUCLEOTIDE SEQUENCE</scope>
</reference>
<dbReference type="InterPro" id="IPR002099">
    <property type="entry name" value="MutL/Mlh/PMS"/>
</dbReference>
<proteinExistence type="inferred from homology"/>
<evidence type="ECO:0000256" key="1">
    <source>
        <dbReference type="ARBA" id="ARBA00006082"/>
    </source>
</evidence>
<dbReference type="Pfam" id="PF08676">
    <property type="entry name" value="MutL_C"/>
    <property type="match status" value="1"/>
</dbReference>
<dbReference type="SUPFAM" id="SSF118116">
    <property type="entry name" value="DNA mismatch repair protein MutL"/>
    <property type="match status" value="1"/>
</dbReference>
<dbReference type="NCBIfam" id="NF000953">
    <property type="entry name" value="PRK00095.2-4"/>
    <property type="match status" value="1"/>
</dbReference>
<dbReference type="InterPro" id="IPR042121">
    <property type="entry name" value="MutL_C_regsub"/>
</dbReference>
<dbReference type="SUPFAM" id="SSF54211">
    <property type="entry name" value="Ribosomal protein S5 domain 2-like"/>
    <property type="match status" value="1"/>
</dbReference>
<dbReference type="GO" id="GO:0005524">
    <property type="term" value="F:ATP binding"/>
    <property type="evidence" value="ECO:0007669"/>
    <property type="project" value="InterPro"/>
</dbReference>
<dbReference type="Pfam" id="PF01119">
    <property type="entry name" value="DNA_mis_repair"/>
    <property type="match status" value="1"/>
</dbReference>
<dbReference type="GO" id="GO:0030983">
    <property type="term" value="F:mismatched DNA binding"/>
    <property type="evidence" value="ECO:0007669"/>
    <property type="project" value="InterPro"/>
</dbReference>
<dbReference type="Gene3D" id="3.30.1370.100">
    <property type="entry name" value="MutL, C-terminal domain, regulatory subdomain"/>
    <property type="match status" value="1"/>
</dbReference>
<gene>
    <name evidence="6" type="ORF">MNBD_ALPHA04-759</name>
</gene>
<evidence type="ECO:0000259" key="5">
    <source>
        <dbReference type="SMART" id="SM01340"/>
    </source>
</evidence>
<dbReference type="Gene3D" id="3.30.1540.20">
    <property type="entry name" value="MutL, C-terminal domain, dimerisation subdomain"/>
    <property type="match status" value="1"/>
</dbReference>
<dbReference type="CDD" id="cd16926">
    <property type="entry name" value="HATPase_MutL-MLH-PMS-like"/>
    <property type="match status" value="1"/>
</dbReference>
<evidence type="ECO:0000259" key="4">
    <source>
        <dbReference type="SMART" id="SM00853"/>
    </source>
</evidence>
<evidence type="ECO:0000313" key="6">
    <source>
        <dbReference type="EMBL" id="VAV94870.1"/>
    </source>
</evidence>
<dbReference type="Gene3D" id="3.30.565.10">
    <property type="entry name" value="Histidine kinase-like ATPase, C-terminal domain"/>
    <property type="match status" value="1"/>
</dbReference>
<dbReference type="EMBL" id="UOEF01000192">
    <property type="protein sequence ID" value="VAV94870.1"/>
    <property type="molecule type" value="Genomic_DNA"/>
</dbReference>
<dbReference type="GO" id="GO:0016887">
    <property type="term" value="F:ATP hydrolysis activity"/>
    <property type="evidence" value="ECO:0007669"/>
    <property type="project" value="InterPro"/>
</dbReference>
<dbReference type="InterPro" id="IPR038973">
    <property type="entry name" value="MutL/Mlh/Pms-like"/>
</dbReference>
<dbReference type="HAMAP" id="MF_00149">
    <property type="entry name" value="DNA_mis_repair"/>
    <property type="match status" value="1"/>
</dbReference>
<dbReference type="InterPro" id="IPR042120">
    <property type="entry name" value="MutL_C_dimsub"/>
</dbReference>
<keyword evidence="3" id="KW-0234">DNA repair</keyword>
<evidence type="ECO:0000256" key="2">
    <source>
        <dbReference type="ARBA" id="ARBA00022763"/>
    </source>
</evidence>
<feature type="domain" description="DNA mismatch repair protein S5" evidence="5">
    <location>
        <begin position="206"/>
        <end position="324"/>
    </location>
</feature>
<protein>
    <submittedName>
        <fullName evidence="6">DNA mismatch repair protein MutL</fullName>
    </submittedName>
</protein>
<dbReference type="InterPro" id="IPR014721">
    <property type="entry name" value="Ribsml_uS5_D2-typ_fold_subgr"/>
</dbReference>
<dbReference type="NCBIfam" id="TIGR00585">
    <property type="entry name" value="mutl"/>
    <property type="match status" value="1"/>
</dbReference>
<sequence>MSIRRLPNSLINRIAAGEVVERPASALKELVENAIDAGSSQINIRLKQGGLELVEVSDNGCGMNRNDMALALERHATSKLPDEAIELVATLGFRGEALPSIASVAKLTIESREAGSDGWARTVDHGELTHEGPAAIPPGTKVRVEQLFAKVPARRKFLRTARSEYAACVDVVRRLAMARPDIGFTLDHESRKAIAVQGGETGPDRVAALTSKELRANSVAVDLVREDVQVSGVAGLPTFNRGVADHQFLFVNGRPVKDRLLSGAVRGAYAEMLARDRHPIVALFIEMPPELVDVNVHPAKTEVRFREPAMIRGMIVSGLRRALDEGGFRSVQRPAESALTNWQTENVAPNPQHNIFTAQGRVQGRANVQAQPYPSSGQGVNENISAFASFNQTEELAPIMGRAEQADEPVPESAKHPLGIARGQVAKTYIVAEAEDGLVIVDQHAAHERLVLERMRKAVEDGTVPSQALLMAEVVELDENACDRLEGRASELAEFGLDLERFGPSAILVRATPAMLGSGDVKGLVTDLADELGAYDEALSLKERIDHVASTMACHGSVRAGRVLNVAEMNALLREMEVTPHSGQCNHGRPTWVKLAHGDIEKLFGRK</sequence>
<accession>A0A3B0RNL3</accession>
<dbReference type="PANTHER" id="PTHR10073">
    <property type="entry name" value="DNA MISMATCH REPAIR PROTEIN MLH, PMS, MUTL"/>
    <property type="match status" value="1"/>
</dbReference>
<feature type="domain" description="MutL C-terminal dimerisation" evidence="4">
    <location>
        <begin position="421"/>
        <end position="564"/>
    </location>
</feature>
<dbReference type="InterPro" id="IPR013507">
    <property type="entry name" value="DNA_mismatch_S5_2-like"/>
</dbReference>
<dbReference type="InterPro" id="IPR020568">
    <property type="entry name" value="Ribosomal_Su5_D2-typ_SF"/>
</dbReference>
<dbReference type="InterPro" id="IPR014762">
    <property type="entry name" value="DNA_mismatch_repair_CS"/>
</dbReference>
<dbReference type="FunFam" id="3.30.565.10:FF:000003">
    <property type="entry name" value="DNA mismatch repair endonuclease MutL"/>
    <property type="match status" value="1"/>
</dbReference>
<dbReference type="InterPro" id="IPR020667">
    <property type="entry name" value="DNA_mismatch_repair_MutL"/>
</dbReference>